<dbReference type="GO" id="GO:0034727">
    <property type="term" value="P:piecemeal microautophagy of the nucleus"/>
    <property type="evidence" value="ECO:0007669"/>
    <property type="project" value="TreeGrafter"/>
</dbReference>
<protein>
    <recommendedName>
        <fullName evidence="4">Ubiquitin-like protein ATG12</fullName>
    </recommendedName>
</protein>
<organism evidence="5 6">
    <name type="scientific">Hondaea fermentalgiana</name>
    <dbReference type="NCBI Taxonomy" id="2315210"/>
    <lineage>
        <taxon>Eukaryota</taxon>
        <taxon>Sar</taxon>
        <taxon>Stramenopiles</taxon>
        <taxon>Bigyra</taxon>
        <taxon>Labyrinthulomycetes</taxon>
        <taxon>Thraustochytrida</taxon>
        <taxon>Thraustochytriidae</taxon>
        <taxon>Hondaea</taxon>
    </lineage>
</organism>
<evidence type="ECO:0000313" key="5">
    <source>
        <dbReference type="EMBL" id="GBG24735.1"/>
    </source>
</evidence>
<name>A0A2R5G2H1_9STRA</name>
<keyword evidence="6" id="KW-1185">Reference proteome</keyword>
<evidence type="ECO:0000256" key="1">
    <source>
        <dbReference type="ARBA" id="ARBA00022499"/>
    </source>
</evidence>
<gene>
    <name evidence="5" type="ORF">FCC1311_009532</name>
</gene>
<dbReference type="Gene3D" id="3.10.20.90">
    <property type="entry name" value="Phosphatidylinositol 3-kinase Catalytic Subunit, Chain A, domain 1"/>
    <property type="match status" value="1"/>
</dbReference>
<dbReference type="AlphaFoldDB" id="A0A2R5G2H1"/>
<dbReference type="InterPro" id="IPR029071">
    <property type="entry name" value="Ubiquitin-like_domsf"/>
</dbReference>
<dbReference type="EMBL" id="BEYU01000008">
    <property type="protein sequence ID" value="GBG24735.1"/>
    <property type="molecule type" value="Genomic_DNA"/>
</dbReference>
<keyword evidence="2 4" id="KW-0833">Ubl conjugation pathway</keyword>
<comment type="subunit">
    <text evidence="4">Forms a conjugate with ATG5.</text>
</comment>
<dbReference type="GO" id="GO:0034045">
    <property type="term" value="C:phagophore assembly site membrane"/>
    <property type="evidence" value="ECO:0007669"/>
    <property type="project" value="TreeGrafter"/>
</dbReference>
<proteinExistence type="inferred from homology"/>
<dbReference type="GO" id="GO:0000045">
    <property type="term" value="P:autophagosome assembly"/>
    <property type="evidence" value="ECO:0007669"/>
    <property type="project" value="InterPro"/>
</dbReference>
<dbReference type="GO" id="GO:0000422">
    <property type="term" value="P:autophagy of mitochondrion"/>
    <property type="evidence" value="ECO:0007669"/>
    <property type="project" value="TreeGrafter"/>
</dbReference>
<dbReference type="GO" id="GO:0034274">
    <property type="term" value="C:Atg12-Atg5-Atg16 complex"/>
    <property type="evidence" value="ECO:0007669"/>
    <property type="project" value="TreeGrafter"/>
</dbReference>
<sequence>MEDGAVKVNLVPANAPVLRERVLTFKANARVYDLHRMLRERLKLETLVLIVETCFAPTLDQELGDLAKNFGRNGTLHITYGPQAVFG</sequence>
<dbReference type="InParanoid" id="A0A2R5G2H1"/>
<dbReference type="InterPro" id="IPR007242">
    <property type="entry name" value="Atg12"/>
</dbReference>
<dbReference type="GO" id="GO:0097352">
    <property type="term" value="P:autophagosome maturation"/>
    <property type="evidence" value="ECO:0007669"/>
    <property type="project" value="TreeGrafter"/>
</dbReference>
<dbReference type="GO" id="GO:0019776">
    <property type="term" value="F:Atg8-family ligase activity"/>
    <property type="evidence" value="ECO:0007669"/>
    <property type="project" value="TreeGrafter"/>
</dbReference>
<keyword evidence="1 4" id="KW-1017">Isopeptide bond</keyword>
<dbReference type="SUPFAM" id="SSF54236">
    <property type="entry name" value="Ubiquitin-like"/>
    <property type="match status" value="1"/>
</dbReference>
<reference evidence="5 6" key="1">
    <citation type="submission" date="2017-12" db="EMBL/GenBank/DDBJ databases">
        <title>Sequencing, de novo assembly and annotation of complete genome of a new Thraustochytrid species, strain FCC1311.</title>
        <authorList>
            <person name="Sedici K."/>
            <person name="Godart F."/>
            <person name="Aiese Cigliano R."/>
            <person name="Sanseverino W."/>
            <person name="Barakat M."/>
            <person name="Ortet P."/>
            <person name="Marechal E."/>
            <person name="Cagnac O."/>
            <person name="Amato A."/>
        </authorList>
    </citation>
    <scope>NUCLEOTIDE SEQUENCE [LARGE SCALE GENOMIC DNA]</scope>
</reference>
<dbReference type="Pfam" id="PF04110">
    <property type="entry name" value="APG12"/>
    <property type="match status" value="1"/>
</dbReference>
<dbReference type="Proteomes" id="UP000241890">
    <property type="component" value="Unassembled WGS sequence"/>
</dbReference>
<comment type="caution">
    <text evidence="5">The sequence shown here is derived from an EMBL/GenBank/DDBJ whole genome shotgun (WGS) entry which is preliminary data.</text>
</comment>
<keyword evidence="3 4" id="KW-0072">Autophagy</keyword>
<dbReference type="OrthoDB" id="10003551at2759"/>
<evidence type="ECO:0000313" key="6">
    <source>
        <dbReference type="Proteomes" id="UP000241890"/>
    </source>
</evidence>
<dbReference type="GO" id="GO:0061723">
    <property type="term" value="P:glycophagy"/>
    <property type="evidence" value="ECO:0007669"/>
    <property type="project" value="TreeGrafter"/>
</dbReference>
<accession>A0A2R5G2H1</accession>
<dbReference type="PANTHER" id="PTHR13385">
    <property type="entry name" value="AUTOPHAGY PROTEIN 12"/>
    <property type="match status" value="1"/>
</dbReference>
<dbReference type="GO" id="GO:0000421">
    <property type="term" value="C:autophagosome membrane"/>
    <property type="evidence" value="ECO:0007669"/>
    <property type="project" value="TreeGrafter"/>
</dbReference>
<evidence type="ECO:0000256" key="2">
    <source>
        <dbReference type="ARBA" id="ARBA00022786"/>
    </source>
</evidence>
<evidence type="ECO:0000256" key="3">
    <source>
        <dbReference type="ARBA" id="ARBA00023006"/>
    </source>
</evidence>
<dbReference type="PANTHER" id="PTHR13385:SF0">
    <property type="entry name" value="UBIQUITIN-LIKE PROTEIN ATG12"/>
    <property type="match status" value="1"/>
</dbReference>
<evidence type="ECO:0000256" key="4">
    <source>
        <dbReference type="RuleBase" id="RU361201"/>
    </source>
</evidence>
<comment type="similarity">
    <text evidence="4">Belongs to the ATG12 family.</text>
</comment>